<feature type="transmembrane region" description="Helical" evidence="2">
    <location>
        <begin position="476"/>
        <end position="495"/>
    </location>
</feature>
<feature type="region of interest" description="Disordered" evidence="1">
    <location>
        <begin position="366"/>
        <end position="388"/>
    </location>
</feature>
<dbReference type="Gene3D" id="1.20.1640.10">
    <property type="entry name" value="Multidrug efflux transporter AcrB transmembrane domain"/>
    <property type="match status" value="3"/>
</dbReference>
<feature type="compositionally biased region" description="Low complexity" evidence="1">
    <location>
        <begin position="372"/>
        <end position="386"/>
    </location>
</feature>
<dbReference type="InterPro" id="IPR001036">
    <property type="entry name" value="Acrflvin-R"/>
</dbReference>
<feature type="transmembrane region" description="Helical" evidence="2">
    <location>
        <begin position="1122"/>
        <end position="1148"/>
    </location>
</feature>
<evidence type="ECO:0000313" key="3">
    <source>
        <dbReference type="EMBL" id="SHJ82093.1"/>
    </source>
</evidence>
<evidence type="ECO:0000313" key="4">
    <source>
        <dbReference type="Proteomes" id="UP000184310"/>
    </source>
</evidence>
<evidence type="ECO:0000256" key="2">
    <source>
        <dbReference type="SAM" id="Phobius"/>
    </source>
</evidence>
<feature type="transmembrane region" description="Helical" evidence="2">
    <location>
        <begin position="1019"/>
        <end position="1039"/>
    </location>
</feature>
<feature type="transmembrane region" description="Helical" evidence="2">
    <location>
        <begin position="1093"/>
        <end position="1110"/>
    </location>
</feature>
<dbReference type="Gene3D" id="3.30.70.1440">
    <property type="entry name" value="Multidrug efflux transporter AcrB pore domain"/>
    <property type="match status" value="1"/>
</dbReference>
<accession>A0A1M6MFF5</accession>
<feature type="transmembrane region" description="Helical" evidence="2">
    <location>
        <begin position="606"/>
        <end position="628"/>
    </location>
</feature>
<dbReference type="Pfam" id="PF00873">
    <property type="entry name" value="ACR_tran"/>
    <property type="match status" value="2"/>
</dbReference>
<dbReference type="InterPro" id="IPR027463">
    <property type="entry name" value="AcrB_DN_DC_subdom"/>
</dbReference>
<protein>
    <submittedName>
        <fullName evidence="3">Hydrophobic/amphiphilic exporter-1, HAE1 family</fullName>
    </submittedName>
</protein>
<dbReference type="Proteomes" id="UP000184310">
    <property type="component" value="Unassembled WGS sequence"/>
</dbReference>
<feature type="transmembrane region" description="Helical" evidence="2">
    <location>
        <begin position="502"/>
        <end position="522"/>
    </location>
</feature>
<keyword evidence="2" id="KW-1133">Transmembrane helix</keyword>
<gene>
    <name evidence="3" type="ORF">SAMN02745163_02616</name>
</gene>
<dbReference type="SUPFAM" id="SSF82693">
    <property type="entry name" value="Multidrug efflux transporter AcrB pore domain, PN1, PN2, PC1 and PC2 subdomains"/>
    <property type="match status" value="3"/>
</dbReference>
<feature type="transmembrane region" description="Helical" evidence="2">
    <location>
        <begin position="664"/>
        <end position="686"/>
    </location>
</feature>
<dbReference type="OrthoDB" id="9757876at2"/>
<keyword evidence="2" id="KW-0472">Membrane</keyword>
<sequence>MKHIVKFSLKNTFVIFLLVFVLISGGIYSTMNMQQEFYPSMNVPYVFVTGIYPGATSREISEKIENPLQKAMSSVEGVKQIRATSNENYVTLTAEFPYSCDIEKVKKQVEDVVNNVKLPEKALKPKISTFSVGGGEFAEYSLKTTKSKDDLKKYIDETLKPELSRIQGISEIAVSGISNSDVYVTLNLDKLKEKGLTIDKIKPMLEANNLSYPTGSLNVDNKNLPIRVEKKITSIDDIKSLPIIIPPNQSKMFGDIIKQASAGMNSLANGLGQVAQGTASIGELTGGNTESIATLAQIQAVKMQLDSDLAILNKFQANPKDTSLKPEQVAAASKDAVASKEKLEALSTSLSNNLNNQAKKFSELQAKASEMQKSQSSKASNSSAVSTNGTEPKIEIAFLSDIANVELKSGESDSYVRSDGKDALILGISKTPAANQVEISKKTEDLLKKLHDQDNSISFQKIFDMSTYVKSSINNMLKEGVIGTIFAILVIAIFLKDIRATVIAVISIPLSVLTALIILPRLNISINLMSLSGIAVAVGRIVDDSIVVIENIYRRASLKGKADTELIESGTSEVARAITSSTITTIAVFLPLSFISGQIGAFFKAFAYTVIICLVVSLLVALTVVPAMSKVMLTRRKRIKENNHDGKIANTYKRLLEKCLKHRLITIFVSIVLLAVSIFTVTKVGLQYLPKETPNSLSGNLAMPAGTDAKTTNEEIKKFEKDMLSRNDIESVSVTVGSIENSNGTKSASNSAGFVIVLKDNSDRDKASTEIMDKVRAMSSDGKKYSINPISLLGGNSMNGFSVNIRGKSEEDINKSAMLVVDKLKTIEELKNIQNNLENSKPEISIKVDANKAAEKGLLTYQVATSVQELLSYNTVTTFKNNDKDVSVYLGISKDNLKSLDNVKNIEIASPMGENIKLSDIADVSVINGPVSIKQLNGELYTSITADINSEDIQKISSKAYKEIDSIKSSFPKGVDYLQGGASEELNTSFKEMMVAILVAVVLVYIIMVLAFGEAKAPFAILFSLPFAAAGAFLALFISRNALSMVGLIGLLMLIGIVVTNAIVLLDKVGNNRKEGMTVHEALINAGMVRLRPIFMTAIATIMALIPQAANLLGEKTMYQNMAIVVIGGLTLSTLLTLIIVPVIYSLIERDKRLPQDNDVNELIALGKE</sequence>
<dbReference type="SUPFAM" id="SSF82866">
    <property type="entry name" value="Multidrug efflux transporter AcrB transmembrane domain"/>
    <property type="match status" value="2"/>
</dbReference>
<dbReference type="STRING" id="1121302.SAMN02745163_02616"/>
<feature type="transmembrane region" description="Helical" evidence="2">
    <location>
        <begin position="1045"/>
        <end position="1066"/>
    </location>
</feature>
<reference evidence="3 4" key="1">
    <citation type="submission" date="2016-11" db="EMBL/GenBank/DDBJ databases">
        <authorList>
            <person name="Jaros S."/>
            <person name="Januszkiewicz K."/>
            <person name="Wedrychowicz H."/>
        </authorList>
    </citation>
    <scope>NUCLEOTIDE SEQUENCE [LARGE SCALE GENOMIC DNA]</scope>
    <source>
        <strain evidence="3 4">DSM 21758</strain>
    </source>
</reference>
<name>A0A1M6MFF5_9CLOT</name>
<dbReference type="PANTHER" id="PTHR32063">
    <property type="match status" value="1"/>
</dbReference>
<dbReference type="AlphaFoldDB" id="A0A1M6MFF5"/>
<feature type="transmembrane region" description="Helical" evidence="2">
    <location>
        <begin position="528"/>
        <end position="553"/>
    </location>
</feature>
<keyword evidence="4" id="KW-1185">Reference proteome</keyword>
<dbReference type="Gene3D" id="3.30.70.1320">
    <property type="entry name" value="Multidrug efflux transporter AcrB pore domain like"/>
    <property type="match status" value="2"/>
</dbReference>
<organism evidence="3 4">
    <name type="scientific">Clostridium cavendishii DSM 21758</name>
    <dbReference type="NCBI Taxonomy" id="1121302"/>
    <lineage>
        <taxon>Bacteria</taxon>
        <taxon>Bacillati</taxon>
        <taxon>Bacillota</taxon>
        <taxon>Clostridia</taxon>
        <taxon>Eubacteriales</taxon>
        <taxon>Clostridiaceae</taxon>
        <taxon>Clostridium</taxon>
    </lineage>
</organism>
<dbReference type="Gene3D" id="3.30.2090.10">
    <property type="entry name" value="Multidrug efflux transporter AcrB TolC docking domain, DN and DC subdomains"/>
    <property type="match status" value="3"/>
</dbReference>
<feature type="transmembrane region" description="Helical" evidence="2">
    <location>
        <begin position="993"/>
        <end position="1012"/>
    </location>
</feature>
<dbReference type="EMBL" id="FQZB01000011">
    <property type="protein sequence ID" value="SHJ82093.1"/>
    <property type="molecule type" value="Genomic_DNA"/>
</dbReference>
<dbReference type="Gene3D" id="3.30.70.1430">
    <property type="entry name" value="Multidrug efflux transporter AcrB pore domain"/>
    <property type="match status" value="2"/>
</dbReference>
<dbReference type="SUPFAM" id="SSF82714">
    <property type="entry name" value="Multidrug efflux transporter AcrB TolC docking domain, DN and DC subdomains"/>
    <property type="match status" value="2"/>
</dbReference>
<feature type="transmembrane region" description="Helical" evidence="2">
    <location>
        <begin position="12"/>
        <end position="31"/>
    </location>
</feature>
<keyword evidence="2" id="KW-0812">Transmembrane</keyword>
<dbReference type="GO" id="GO:0042910">
    <property type="term" value="F:xenobiotic transmembrane transporter activity"/>
    <property type="evidence" value="ECO:0007669"/>
    <property type="project" value="TreeGrafter"/>
</dbReference>
<dbReference type="RefSeq" id="WP_072988307.1">
    <property type="nucleotide sequence ID" value="NZ_FQZB01000011.1"/>
</dbReference>
<dbReference type="PANTHER" id="PTHR32063:SF0">
    <property type="entry name" value="SWARMING MOTILITY PROTEIN SWRC"/>
    <property type="match status" value="1"/>
</dbReference>
<evidence type="ECO:0000256" key="1">
    <source>
        <dbReference type="SAM" id="MobiDB-lite"/>
    </source>
</evidence>
<dbReference type="GO" id="GO:0005886">
    <property type="term" value="C:plasma membrane"/>
    <property type="evidence" value="ECO:0007669"/>
    <property type="project" value="TreeGrafter"/>
</dbReference>
<proteinExistence type="predicted"/>
<feature type="transmembrane region" description="Helical" evidence="2">
    <location>
        <begin position="574"/>
        <end position="594"/>
    </location>
</feature>